<evidence type="ECO:0000256" key="2">
    <source>
        <dbReference type="ARBA" id="ARBA00022692"/>
    </source>
</evidence>
<evidence type="ECO:0000313" key="6">
    <source>
        <dbReference type="EMBL" id="CAD6538789.1"/>
    </source>
</evidence>
<feature type="transmembrane region" description="Helical" evidence="5">
    <location>
        <begin position="106"/>
        <end position="128"/>
    </location>
</feature>
<keyword evidence="4 5" id="KW-0472">Membrane</keyword>
<sequence>MNVRFDLRHTANPSAKRLLPYGWDFVAVPLIICMIAMAAIGFDETLAPMSVFKTQAISLDPARLPEYAIRTTLRMLAAMVASLIFTLAYGTLAAKSRRAEKVRMPILDILQAVPVLGYIFFTVTFLQWGDTKVVAPGLGAYIAQTTATSNFPKIILGIAVMSLFVTLFNRTLARPMYAYANSRLRLD</sequence>
<evidence type="ECO:0000256" key="4">
    <source>
        <dbReference type="ARBA" id="ARBA00023136"/>
    </source>
</evidence>
<dbReference type="PANTHER" id="PTHR42744">
    <property type="entry name" value="BINDING-PROTEIN-DEPENDENT TRANSPORT SYSTEMS INNER MEMBRANE COMPONENT"/>
    <property type="match status" value="1"/>
</dbReference>
<evidence type="ECO:0000256" key="5">
    <source>
        <dbReference type="SAM" id="Phobius"/>
    </source>
</evidence>
<keyword evidence="7" id="KW-1185">Reference proteome</keyword>
<dbReference type="SUPFAM" id="SSF161098">
    <property type="entry name" value="MetI-like"/>
    <property type="match status" value="1"/>
</dbReference>
<accession>A0ABN7HUT2</accession>
<feature type="transmembrane region" description="Helical" evidence="5">
    <location>
        <begin position="73"/>
        <end position="94"/>
    </location>
</feature>
<dbReference type="PANTHER" id="PTHR42744:SF1">
    <property type="entry name" value="BINDING-PROTEIN-DEPENDENT TRANSPORT SYSTEMS INNER MEMBRANE COMPONENT"/>
    <property type="match status" value="1"/>
</dbReference>
<name>A0ABN7HUT2_9BURK</name>
<protein>
    <recommendedName>
        <fullName evidence="8">Sulfonate ABC transporter permease</fullName>
    </recommendedName>
</protein>
<evidence type="ECO:0000256" key="1">
    <source>
        <dbReference type="ARBA" id="ARBA00004141"/>
    </source>
</evidence>
<organism evidence="6 7">
    <name type="scientific">Paraburkholderia metrosideri</name>
    <dbReference type="NCBI Taxonomy" id="580937"/>
    <lineage>
        <taxon>Bacteria</taxon>
        <taxon>Pseudomonadati</taxon>
        <taxon>Pseudomonadota</taxon>
        <taxon>Betaproteobacteria</taxon>
        <taxon>Burkholderiales</taxon>
        <taxon>Burkholderiaceae</taxon>
        <taxon>Paraburkholderia</taxon>
    </lineage>
</organism>
<keyword evidence="3 5" id="KW-1133">Transmembrane helix</keyword>
<feature type="transmembrane region" description="Helical" evidence="5">
    <location>
        <begin position="154"/>
        <end position="173"/>
    </location>
</feature>
<dbReference type="Proteomes" id="UP000598032">
    <property type="component" value="Unassembled WGS sequence"/>
</dbReference>
<evidence type="ECO:0008006" key="8">
    <source>
        <dbReference type="Google" id="ProtNLM"/>
    </source>
</evidence>
<evidence type="ECO:0000313" key="7">
    <source>
        <dbReference type="Proteomes" id="UP000598032"/>
    </source>
</evidence>
<dbReference type="InterPro" id="IPR035906">
    <property type="entry name" value="MetI-like_sf"/>
</dbReference>
<gene>
    <name evidence="6" type="ORF">LMG28140_03296</name>
</gene>
<feature type="transmembrane region" description="Helical" evidence="5">
    <location>
        <begin position="21"/>
        <end position="42"/>
    </location>
</feature>
<dbReference type="EMBL" id="CAJHCP010000007">
    <property type="protein sequence ID" value="CAD6538789.1"/>
    <property type="molecule type" value="Genomic_DNA"/>
</dbReference>
<dbReference type="Gene3D" id="1.10.3720.10">
    <property type="entry name" value="MetI-like"/>
    <property type="match status" value="1"/>
</dbReference>
<reference evidence="6 7" key="1">
    <citation type="submission" date="2020-10" db="EMBL/GenBank/DDBJ databases">
        <authorList>
            <person name="Peeters C."/>
        </authorList>
    </citation>
    <scope>NUCLEOTIDE SEQUENCE [LARGE SCALE GENOMIC DNA]</scope>
    <source>
        <strain evidence="6 7">LMG 28140</strain>
    </source>
</reference>
<keyword evidence="2 5" id="KW-0812">Transmembrane</keyword>
<comment type="caution">
    <text evidence="6">The sequence shown here is derived from an EMBL/GenBank/DDBJ whole genome shotgun (WGS) entry which is preliminary data.</text>
</comment>
<evidence type="ECO:0000256" key="3">
    <source>
        <dbReference type="ARBA" id="ARBA00022989"/>
    </source>
</evidence>
<comment type="subcellular location">
    <subcellularLocation>
        <location evidence="1">Membrane</location>
        <topology evidence="1">Multi-pass membrane protein</topology>
    </subcellularLocation>
</comment>
<proteinExistence type="predicted"/>